<feature type="compositionally biased region" description="Basic and acidic residues" evidence="1">
    <location>
        <begin position="159"/>
        <end position="177"/>
    </location>
</feature>
<organism evidence="3 4">
    <name type="scientific">Lachnellula cervina</name>
    <dbReference type="NCBI Taxonomy" id="1316786"/>
    <lineage>
        <taxon>Eukaryota</taxon>
        <taxon>Fungi</taxon>
        <taxon>Dikarya</taxon>
        <taxon>Ascomycota</taxon>
        <taxon>Pezizomycotina</taxon>
        <taxon>Leotiomycetes</taxon>
        <taxon>Helotiales</taxon>
        <taxon>Lachnaceae</taxon>
        <taxon>Lachnellula</taxon>
    </lineage>
</organism>
<dbReference type="InterPro" id="IPR022617">
    <property type="entry name" value="Rad60/SUMO-like_dom"/>
</dbReference>
<dbReference type="Proteomes" id="UP000481288">
    <property type="component" value="Unassembled WGS sequence"/>
</dbReference>
<proteinExistence type="predicted"/>
<accession>A0A7D8UMS8</accession>
<evidence type="ECO:0000256" key="1">
    <source>
        <dbReference type="SAM" id="MobiDB-lite"/>
    </source>
</evidence>
<feature type="compositionally biased region" description="Basic and acidic residues" evidence="1">
    <location>
        <begin position="247"/>
        <end position="260"/>
    </location>
</feature>
<dbReference type="PROSITE" id="PS50053">
    <property type="entry name" value="UBIQUITIN_2"/>
    <property type="match status" value="1"/>
</dbReference>
<comment type="caution">
    <text evidence="3">The sequence shown here is derived from an EMBL/GenBank/DDBJ whole genome shotgun (WGS) entry which is preliminary data.</text>
</comment>
<dbReference type="CDD" id="cd17080">
    <property type="entry name" value="Ubl_SLD2_Esc2_like"/>
    <property type="match status" value="1"/>
</dbReference>
<feature type="compositionally biased region" description="Basic and acidic residues" evidence="1">
    <location>
        <begin position="52"/>
        <end position="97"/>
    </location>
</feature>
<name>A0A7D8UMS8_9HELO</name>
<feature type="region of interest" description="Disordered" evidence="1">
    <location>
        <begin position="247"/>
        <end position="268"/>
    </location>
</feature>
<keyword evidence="4" id="KW-1185">Reference proteome</keyword>
<feature type="region of interest" description="Disordered" evidence="1">
    <location>
        <begin position="51"/>
        <end position="104"/>
    </location>
</feature>
<dbReference type="Pfam" id="PF11976">
    <property type="entry name" value="Rad60-SLD"/>
    <property type="match status" value="1"/>
</dbReference>
<evidence type="ECO:0000313" key="3">
    <source>
        <dbReference type="EMBL" id="TVY52761.1"/>
    </source>
</evidence>
<feature type="domain" description="Ubiquitin-like" evidence="2">
    <location>
        <begin position="419"/>
        <end position="491"/>
    </location>
</feature>
<feature type="region of interest" description="Disordered" evidence="1">
    <location>
        <begin position="123"/>
        <end position="226"/>
    </location>
</feature>
<dbReference type="EMBL" id="QGMG01000553">
    <property type="protein sequence ID" value="TVY52761.1"/>
    <property type="molecule type" value="Genomic_DNA"/>
</dbReference>
<dbReference type="InterPro" id="IPR000626">
    <property type="entry name" value="Ubiquitin-like_dom"/>
</dbReference>
<gene>
    <name evidence="3" type="primary">rad60</name>
    <name evidence="3" type="ORF">LCER1_G004776</name>
</gene>
<dbReference type="Gene3D" id="3.10.20.90">
    <property type="entry name" value="Phosphatidylinositol 3-kinase Catalytic Subunit, Chain A, domain 1"/>
    <property type="match status" value="1"/>
</dbReference>
<evidence type="ECO:0000313" key="4">
    <source>
        <dbReference type="Proteomes" id="UP000481288"/>
    </source>
</evidence>
<evidence type="ECO:0000259" key="2">
    <source>
        <dbReference type="PROSITE" id="PS50053"/>
    </source>
</evidence>
<dbReference type="SUPFAM" id="SSF54236">
    <property type="entry name" value="Ubiquitin-like"/>
    <property type="match status" value="1"/>
</dbReference>
<feature type="compositionally biased region" description="Polar residues" evidence="1">
    <location>
        <begin position="128"/>
        <end position="154"/>
    </location>
</feature>
<sequence length="491" mass="56051">MAGDVAPAVIETSEPPPKKKSLFSKKVVAQAAEAAEGVAFFSRSSELFPQRLAEEEQRRQKKALKLERKRSSASLEKKEPSPQEEKRRRISKDRDLYSSEEDAEASWARRYCKIIFYGQQPLIEGRESTTSTPGSGSRKSRSTSARKNQASPTSLAVRYSRDLRSAKREEPVVKPETKGYISLSESDDEDVKPVRSRNEPIVLDDDDIYSIPQKPKPKPVELDPELSDEEFPELLQQARERERLKALAREKQSKSLEEQNHTSNDLDDDIFETESSTAVVDPIIEVLVTSKIDGTKPLLVKRKVSQRLREVRMAWCDHQTNDRQPMASEIKDSIFLTWNEKRLYDVTSCKSLNLNIDSSGKRSSQGEGVDGIGRVHLEAWTEDSFKAHQKKEAARLQREQDGVDEDEEEVIEEQVVKKIRLILKSRELGESKMTVKPTTLIQKLINAFRQDKKVAEHQEISLQVDGEKLDPEEKIEDTELEDMEVVEVHIR</sequence>
<reference evidence="3 4" key="1">
    <citation type="submission" date="2018-05" db="EMBL/GenBank/DDBJ databases">
        <title>Whole genome sequencing for identification of molecular markers to develop diagnostic detection tools for the regulated plant pathogen Lachnellula willkommii.</title>
        <authorList>
            <person name="Giroux E."/>
            <person name="Bilodeau G."/>
        </authorList>
    </citation>
    <scope>NUCLEOTIDE SEQUENCE [LARGE SCALE GENOMIC DNA]</scope>
    <source>
        <strain evidence="3 4">CBS 625.97</strain>
    </source>
</reference>
<dbReference type="OrthoDB" id="3365399at2759"/>
<dbReference type="InterPro" id="IPR029071">
    <property type="entry name" value="Ubiquitin-like_domsf"/>
</dbReference>
<dbReference type="AlphaFoldDB" id="A0A7D8UMS8"/>
<feature type="region of interest" description="Disordered" evidence="1">
    <location>
        <begin position="1"/>
        <end position="22"/>
    </location>
</feature>
<protein>
    <submittedName>
        <fullName evidence="3">DNA repair protein rad60</fullName>
    </submittedName>
</protein>